<name>A0A7S2V348_9STRA</name>
<gene>
    <name evidence="6" type="ORF">FJAP1339_LOCUS9454</name>
</gene>
<dbReference type="PANTHER" id="PTHR12934">
    <property type="entry name" value="50S RIBOSOMAL PROTEIN L15"/>
    <property type="match status" value="1"/>
</dbReference>
<dbReference type="InterPro" id="IPR036227">
    <property type="entry name" value="Ribosomal_uL15/eL18_sf"/>
</dbReference>
<dbReference type="AlphaFoldDB" id="A0A7S2V348"/>
<evidence type="ECO:0000313" key="6">
    <source>
        <dbReference type="EMBL" id="CAD9870082.1"/>
    </source>
</evidence>
<evidence type="ECO:0000256" key="4">
    <source>
        <dbReference type="SAM" id="MobiDB-lite"/>
    </source>
</evidence>
<comment type="similarity">
    <text evidence="1">Belongs to the universal ribosomal protein uL15 family.</text>
</comment>
<dbReference type="PANTHER" id="PTHR12934:SF11">
    <property type="entry name" value="LARGE RIBOSOMAL SUBUNIT PROTEIN UL15M"/>
    <property type="match status" value="1"/>
</dbReference>
<sequence length="262" mass="29393">MLKAILSDRSAIKATLSTCQRNILGFALRFSSSIGEAFEPLCLNNLSPNPGSKKQRRRVGRGIGSGRGKTCGRGHKGQKKRKPAKGGGFIGGQTPLHRSLPKRGFSNKRFQKPLEQLNLGRLQLWIDMGRLIPKPDQPITLRDIKESGLISRIKHGVKLLAKEKDLVHMPLNIEVTRASKEAIKAVEEKGGSVVCSYFNRLGLRAHLFPHKFHPALVPRRAAPPPKIMPYYLDYNNRGYLSPEIQLKKIEEKRKTQVELKDI</sequence>
<dbReference type="NCBIfam" id="TIGR01071">
    <property type="entry name" value="rplO_bact"/>
    <property type="match status" value="1"/>
</dbReference>
<keyword evidence="2" id="KW-0689">Ribosomal protein</keyword>
<reference evidence="6" key="1">
    <citation type="submission" date="2021-01" db="EMBL/GenBank/DDBJ databases">
        <authorList>
            <person name="Corre E."/>
            <person name="Pelletier E."/>
            <person name="Niang G."/>
            <person name="Scheremetjew M."/>
            <person name="Finn R."/>
            <person name="Kale V."/>
            <person name="Holt S."/>
            <person name="Cochrane G."/>
            <person name="Meng A."/>
            <person name="Brown T."/>
            <person name="Cohen L."/>
        </authorList>
    </citation>
    <scope>NUCLEOTIDE SEQUENCE</scope>
    <source>
        <strain evidence="6">CCMP1661</strain>
    </source>
</reference>
<evidence type="ECO:0000256" key="2">
    <source>
        <dbReference type="ARBA" id="ARBA00022980"/>
    </source>
</evidence>
<dbReference type="GO" id="GO:0006412">
    <property type="term" value="P:translation"/>
    <property type="evidence" value="ECO:0007669"/>
    <property type="project" value="InterPro"/>
</dbReference>
<feature type="region of interest" description="Disordered" evidence="4">
    <location>
        <begin position="45"/>
        <end position="104"/>
    </location>
</feature>
<dbReference type="GO" id="GO:0005762">
    <property type="term" value="C:mitochondrial large ribosomal subunit"/>
    <property type="evidence" value="ECO:0007669"/>
    <property type="project" value="TreeGrafter"/>
</dbReference>
<keyword evidence="3" id="KW-0687">Ribonucleoprotein</keyword>
<accession>A0A7S2V348</accession>
<dbReference type="GO" id="GO:0003735">
    <property type="term" value="F:structural constituent of ribosome"/>
    <property type="evidence" value="ECO:0007669"/>
    <property type="project" value="InterPro"/>
</dbReference>
<protein>
    <recommendedName>
        <fullName evidence="5">Large ribosomal subunit protein uL15/eL18 domain-containing protein</fullName>
    </recommendedName>
</protein>
<feature type="domain" description="Large ribosomal subunit protein uL15/eL18" evidence="5">
    <location>
        <begin position="117"/>
        <end position="194"/>
    </location>
</feature>
<dbReference type="EMBL" id="HBHR01018717">
    <property type="protein sequence ID" value="CAD9870082.1"/>
    <property type="molecule type" value="Transcribed_RNA"/>
</dbReference>
<dbReference type="InterPro" id="IPR030878">
    <property type="entry name" value="Ribosomal_uL15"/>
</dbReference>
<dbReference type="InterPro" id="IPR005749">
    <property type="entry name" value="Ribosomal_uL15_bac-type"/>
</dbReference>
<evidence type="ECO:0000259" key="5">
    <source>
        <dbReference type="Pfam" id="PF00828"/>
    </source>
</evidence>
<dbReference type="InterPro" id="IPR021131">
    <property type="entry name" value="Ribosomal_uL15/eL18"/>
</dbReference>
<evidence type="ECO:0000256" key="1">
    <source>
        <dbReference type="ARBA" id="ARBA00007320"/>
    </source>
</evidence>
<dbReference type="Pfam" id="PF00828">
    <property type="entry name" value="Ribosomal_L27A"/>
    <property type="match status" value="1"/>
</dbReference>
<proteinExistence type="inferred from homology"/>
<organism evidence="6">
    <name type="scientific">Fibrocapsa japonica</name>
    <dbReference type="NCBI Taxonomy" id="94617"/>
    <lineage>
        <taxon>Eukaryota</taxon>
        <taxon>Sar</taxon>
        <taxon>Stramenopiles</taxon>
        <taxon>Ochrophyta</taxon>
        <taxon>Raphidophyceae</taxon>
        <taxon>Chattonellales</taxon>
        <taxon>Chattonellaceae</taxon>
        <taxon>Fibrocapsa</taxon>
    </lineage>
</organism>
<dbReference type="SUPFAM" id="SSF52080">
    <property type="entry name" value="Ribosomal proteins L15p and L18e"/>
    <property type="match status" value="1"/>
</dbReference>
<evidence type="ECO:0000256" key="3">
    <source>
        <dbReference type="ARBA" id="ARBA00023274"/>
    </source>
</evidence>
<feature type="compositionally biased region" description="Basic residues" evidence="4">
    <location>
        <begin position="70"/>
        <end position="84"/>
    </location>
</feature>
<dbReference type="HAMAP" id="MF_01341">
    <property type="entry name" value="Ribosomal_uL15"/>
    <property type="match status" value="1"/>
</dbReference>
<dbReference type="Gene3D" id="3.100.10.10">
    <property type="match status" value="1"/>
</dbReference>